<geneLocation type="plasmid" evidence="1 2">
    <name>pHS1</name>
</geneLocation>
<keyword evidence="1" id="KW-0614">Plasmid</keyword>
<dbReference type="KEGG" id="sod:Sant_P0291"/>
<accession>W0I3L0</accession>
<keyword evidence="2" id="KW-1185">Reference proteome</keyword>
<reference evidence="1 2" key="1">
    <citation type="journal article" date="2014" name="Genome Biol. Evol.">
        <title>Genome degeneration and adaptation in a nascent stage of symbiosis.</title>
        <authorList>
            <person name="Oakeson K.F."/>
            <person name="Gil R."/>
            <person name="Clayton A.L."/>
            <person name="Dunn D.M."/>
            <person name="von Niederhausern A.C."/>
            <person name="Hamil C."/>
            <person name="Aoyagi A."/>
            <person name="Duval B."/>
            <person name="Baca A."/>
            <person name="Silva F.J."/>
            <person name="Vallier A."/>
            <person name="Jackson D.G."/>
            <person name="Latorre A."/>
            <person name="Weiss R.B."/>
            <person name="Heddi A."/>
            <person name="Moya A."/>
            <person name="Dale C."/>
        </authorList>
    </citation>
    <scope>NUCLEOTIDE SEQUENCE [LARGE SCALE GENOMIC DNA]</scope>
    <source>
        <strain evidence="1 2">HS1</strain>
        <plasmid evidence="2">Plasmid pHS1</plasmid>
    </source>
</reference>
<dbReference type="HOGENOM" id="CLU_203998_1_0_6"/>
<dbReference type="EMBL" id="CP006570">
    <property type="protein sequence ID" value="AHF79327.1"/>
    <property type="molecule type" value="Genomic_DNA"/>
</dbReference>
<protein>
    <submittedName>
        <fullName evidence="1">Uncharacterized protein</fullName>
    </submittedName>
</protein>
<dbReference type="Proteomes" id="UP000019028">
    <property type="component" value="Plasmid pHS1"/>
</dbReference>
<dbReference type="OrthoDB" id="6520322at2"/>
<dbReference type="AlphaFoldDB" id="W0I3L0"/>
<gene>
    <name evidence="1" type="ORF">Sant_P0291</name>
</gene>
<organism evidence="1 2">
    <name type="scientific">Sodalis praecaptivus</name>
    <dbReference type="NCBI Taxonomy" id="1239307"/>
    <lineage>
        <taxon>Bacteria</taxon>
        <taxon>Pseudomonadati</taxon>
        <taxon>Pseudomonadota</taxon>
        <taxon>Gammaproteobacteria</taxon>
        <taxon>Enterobacterales</taxon>
        <taxon>Bruguierivoracaceae</taxon>
        <taxon>Sodalis</taxon>
    </lineage>
</organism>
<evidence type="ECO:0000313" key="1">
    <source>
        <dbReference type="EMBL" id="AHF79327.1"/>
    </source>
</evidence>
<name>W0I3L0_9GAMM</name>
<sequence>MTPVLVSSLEEAERLLAAGLVKHVELGFELTSDEFFHFASYWCERGAKIKKNHRHFVISLKKYTLPPNQT</sequence>
<proteinExistence type="predicted"/>
<dbReference type="PATRIC" id="fig|1239307.3.peg.4847"/>
<evidence type="ECO:0000313" key="2">
    <source>
        <dbReference type="Proteomes" id="UP000019028"/>
    </source>
</evidence>